<dbReference type="CDD" id="cd24029">
    <property type="entry name" value="ASKHA_NBD_HSP70_DnaK_HscA_HscC"/>
    <property type="match status" value="1"/>
</dbReference>
<dbReference type="AlphaFoldDB" id="A0A1V9G114"/>
<keyword evidence="6" id="KW-1185">Reference proteome</keyword>
<evidence type="ECO:0000313" key="6">
    <source>
        <dbReference type="Proteomes" id="UP000192796"/>
    </source>
</evidence>
<accession>A0A1V9G114</accession>
<dbReference type="PRINTS" id="PR00301">
    <property type="entry name" value="HEATSHOCK70"/>
</dbReference>
<dbReference type="SUPFAM" id="SSF100920">
    <property type="entry name" value="Heat shock protein 70kD (HSP70), peptide-binding domain"/>
    <property type="match status" value="1"/>
</dbReference>
<sequence>MSSTINFAIDLGTTNSLIAKANNGSVDIFKNPSGMKVTLPSVVAFRKDRILIGDKAREYVEKDPANVFAAFKRKMGTGESFFIPNNGSFKTPIELSTIVLQELKNFIFTGETPASVVITIPASFDTVQSNATKEAGYAAGFREVLLLQEPIAASLAFANKEGKAGMEGQWLVYDLGGGTFDVALVVIDDDEMKVIDHEGDNFFGGVDFDNGIITQLFIPYLEGRFNISDLSSKMLSANGRYNKLYYQLIYKAEEAKIGLSSHTSVDIEFDFTDEAGETHEVYFSITRDQFEGIIRERIAASISFIRNLLSRNNLQPSAISEVVLVGGSTYIPLVRTLLTQELGIKVNTSIDPTTAVVEGAAWYAGGRPGKAEPAPAAQQSASTPSGSNVPNATAIEVKTAYQANSRDLEEYLAATIKNAPAGSNYRITRSDGGFDSGLKPAAEKISEMLLLLPNSLNIFSLKLFDKQGFPLQVSIPEIMIVQGKFSIYGQPLPHDICLEVDDTDNNTTHLELIFERNAILPIKKSITKTLSRTIVKGSDDQLLINVLEGSRYASPSSNLPIGIVSITGRQLKTDLVKGSDIDLTFEISESRDITVTAYISMIDEEFKQAFSPSSRSVNITRLQQETDYLHRVGKRQLEKLLKQEKYEEGAALQQALKELEVIQEKLRNLSTDDVTDTKYQLDDQKRRLAQVIDSTEKDDQLLELKEEYYDKRESLRYLIEKTGDKNMLQRYEHMKAEENTWINSCSTQYLRLKISEMDRLSWDIRKKDISYVTSIYMYYSMKPDDAYSNLSEIRLLKKRGDEALTRRNPDEILSIVYRMYDLLIDKNQGDETMKGTGLSR</sequence>
<dbReference type="Proteomes" id="UP000192796">
    <property type="component" value="Unassembled WGS sequence"/>
</dbReference>
<dbReference type="PANTHER" id="PTHR19375">
    <property type="entry name" value="HEAT SHOCK PROTEIN 70KDA"/>
    <property type="match status" value="1"/>
</dbReference>
<reference evidence="5 6" key="1">
    <citation type="submission" date="2016-03" db="EMBL/GenBank/DDBJ databases">
        <title>Niastella vici sp. nov., isolated from farmland soil.</title>
        <authorList>
            <person name="Chen L."/>
            <person name="Wang D."/>
            <person name="Yang S."/>
            <person name="Wang G."/>
        </authorList>
    </citation>
    <scope>NUCLEOTIDE SEQUENCE [LARGE SCALE GENOMIC DNA]</scope>
    <source>
        <strain evidence="5 6">DJ57</strain>
    </source>
</reference>
<dbReference type="STRING" id="1703345.A3860_19990"/>
<evidence type="ECO:0008006" key="7">
    <source>
        <dbReference type="Google" id="ProtNLM"/>
    </source>
</evidence>
<feature type="compositionally biased region" description="Low complexity" evidence="4">
    <location>
        <begin position="371"/>
        <end position="385"/>
    </location>
</feature>
<dbReference type="PROSITE" id="PS01036">
    <property type="entry name" value="HSP70_3"/>
    <property type="match status" value="1"/>
</dbReference>
<dbReference type="Gene3D" id="2.60.34.10">
    <property type="entry name" value="Substrate Binding Domain Of DNAk, Chain A, domain 1"/>
    <property type="match status" value="1"/>
</dbReference>
<dbReference type="Pfam" id="PF00012">
    <property type="entry name" value="HSP70"/>
    <property type="match status" value="1"/>
</dbReference>
<dbReference type="SUPFAM" id="SSF53067">
    <property type="entry name" value="Actin-like ATPase domain"/>
    <property type="match status" value="2"/>
</dbReference>
<dbReference type="InterPro" id="IPR029047">
    <property type="entry name" value="HSP70_peptide-bd_sf"/>
</dbReference>
<protein>
    <recommendedName>
        <fullName evidence="7">Heat-shock protein Hsp70</fullName>
    </recommendedName>
</protein>
<dbReference type="GO" id="GO:0005524">
    <property type="term" value="F:ATP binding"/>
    <property type="evidence" value="ECO:0007669"/>
    <property type="project" value="UniProtKB-KW"/>
</dbReference>
<dbReference type="PROSITE" id="PS00297">
    <property type="entry name" value="HSP70_1"/>
    <property type="match status" value="1"/>
</dbReference>
<dbReference type="InterPro" id="IPR018181">
    <property type="entry name" value="Heat_shock_70_CS"/>
</dbReference>
<keyword evidence="3" id="KW-0067">ATP-binding</keyword>
<feature type="region of interest" description="Disordered" evidence="4">
    <location>
        <begin position="368"/>
        <end position="389"/>
    </location>
</feature>
<organism evidence="5 6">
    <name type="scientific">Niastella vici</name>
    <dbReference type="NCBI Taxonomy" id="1703345"/>
    <lineage>
        <taxon>Bacteria</taxon>
        <taxon>Pseudomonadati</taxon>
        <taxon>Bacteroidota</taxon>
        <taxon>Chitinophagia</taxon>
        <taxon>Chitinophagales</taxon>
        <taxon>Chitinophagaceae</taxon>
        <taxon>Niastella</taxon>
    </lineage>
</organism>
<comment type="caution">
    <text evidence="5">The sequence shown here is derived from an EMBL/GenBank/DDBJ whole genome shotgun (WGS) entry which is preliminary data.</text>
</comment>
<dbReference type="InterPro" id="IPR043129">
    <property type="entry name" value="ATPase_NBD"/>
</dbReference>
<proteinExistence type="inferred from homology"/>
<evidence type="ECO:0000313" key="5">
    <source>
        <dbReference type="EMBL" id="OQP64260.1"/>
    </source>
</evidence>
<comment type="similarity">
    <text evidence="1">Belongs to the heat shock protein 70 family.</text>
</comment>
<dbReference type="EMBL" id="LVYD01000042">
    <property type="protein sequence ID" value="OQP64260.1"/>
    <property type="molecule type" value="Genomic_DNA"/>
</dbReference>
<dbReference type="GO" id="GO:0140662">
    <property type="term" value="F:ATP-dependent protein folding chaperone"/>
    <property type="evidence" value="ECO:0007669"/>
    <property type="project" value="InterPro"/>
</dbReference>
<evidence type="ECO:0000256" key="1">
    <source>
        <dbReference type="ARBA" id="ARBA00007381"/>
    </source>
</evidence>
<dbReference type="Gene3D" id="3.30.420.40">
    <property type="match status" value="2"/>
</dbReference>
<dbReference type="RefSeq" id="WP_081146875.1">
    <property type="nucleotide sequence ID" value="NZ_LVYD01000042.1"/>
</dbReference>
<name>A0A1V9G114_9BACT</name>
<keyword evidence="2" id="KW-0547">Nucleotide-binding</keyword>
<dbReference type="InterPro" id="IPR013126">
    <property type="entry name" value="Hsp_70_fam"/>
</dbReference>
<evidence type="ECO:0000256" key="3">
    <source>
        <dbReference type="ARBA" id="ARBA00022840"/>
    </source>
</evidence>
<gene>
    <name evidence="5" type="ORF">A3860_19990</name>
</gene>
<evidence type="ECO:0000256" key="2">
    <source>
        <dbReference type="ARBA" id="ARBA00022741"/>
    </source>
</evidence>
<dbReference type="OrthoDB" id="9766019at2"/>
<dbReference type="Gene3D" id="3.90.640.10">
    <property type="entry name" value="Actin, Chain A, domain 4"/>
    <property type="match status" value="1"/>
</dbReference>
<evidence type="ECO:0000256" key="4">
    <source>
        <dbReference type="SAM" id="MobiDB-lite"/>
    </source>
</evidence>